<reference evidence="1 2" key="1">
    <citation type="journal article" date="2006" name="Science">
        <title>Genome of rice cluster I archaea -- the key methane producers in the rice rhizosphere.</title>
        <authorList>
            <person name="Erkel C."/>
            <person name="Kube M."/>
            <person name="Reinhardt R."/>
            <person name="Liesack W."/>
        </authorList>
    </citation>
    <scope>NUCLEOTIDE SEQUENCE [LARGE SCALE GENOMIC DNA]</scope>
    <source>
        <strain evidence="2">DSM 22066 / NBRC 105507 / MRE50</strain>
    </source>
</reference>
<dbReference type="PATRIC" id="fig|351160.9.peg.2805"/>
<evidence type="ECO:0000313" key="2">
    <source>
        <dbReference type="Proteomes" id="UP000000663"/>
    </source>
</evidence>
<evidence type="ECO:0000313" key="1">
    <source>
        <dbReference type="EMBL" id="CAJ35437.1"/>
    </source>
</evidence>
<keyword evidence="2" id="KW-1185">Reference proteome</keyword>
<organism evidence="1 2">
    <name type="scientific">Methanocella arvoryzae (strain DSM 22066 / NBRC 105507 / MRE50)</name>
    <dbReference type="NCBI Taxonomy" id="351160"/>
    <lineage>
        <taxon>Archaea</taxon>
        <taxon>Methanobacteriati</taxon>
        <taxon>Methanobacteriota</taxon>
        <taxon>Stenosarchaea group</taxon>
        <taxon>Methanomicrobia</taxon>
        <taxon>Methanocellales</taxon>
        <taxon>Methanocellaceae</taxon>
        <taxon>Methanocella</taxon>
    </lineage>
</organism>
<dbReference type="Proteomes" id="UP000000663">
    <property type="component" value="Chromosome"/>
</dbReference>
<accession>Q0W856</accession>
<dbReference type="EMBL" id="AM114193">
    <property type="protein sequence ID" value="CAJ35437.1"/>
    <property type="molecule type" value="Genomic_DNA"/>
</dbReference>
<sequence length="289" mass="30813">MKLRRVLIALLFIAMLIAGTTQAYAWGASNIKFVIGDVVYGNQAGVWKTNQQLFHHQTLAASDNEAFAISFPDVSTENKIGALALAGPTIAQTSDAAVVSTDTGFFQANWCFNDFTNNGGFIVGAAGGMIPPISGPMLGSGLIWPYMISPEEVAGPTTMRFKPYTNSSSGLGNVTISPESGMINNTVANTSAPGAAVANNTTAGSSKKPLNYKTATKDEIQSASGMEKLYRNAKVKSPLPQSYKGTIERPTWINPNSSVIKMTNQSKAISDSMKMTNPGTKLHTLHWRL</sequence>
<name>Q0W856_METAR</name>
<protein>
    <submittedName>
        <fullName evidence="1">Uncharacterized protein</fullName>
    </submittedName>
</protein>
<gene>
    <name evidence="1" type="ORF">LRC491</name>
</gene>
<dbReference type="eggNOG" id="arCOG10873">
    <property type="taxonomic scope" value="Archaea"/>
</dbReference>
<dbReference type="KEGG" id="rci:LRC491"/>
<proteinExistence type="predicted"/>
<dbReference type="AlphaFoldDB" id="Q0W856"/>